<evidence type="ECO:0000313" key="2">
    <source>
        <dbReference type="Proteomes" id="UP000606490"/>
    </source>
</evidence>
<reference evidence="1 2" key="1">
    <citation type="submission" date="2021-01" db="EMBL/GenBank/DDBJ databases">
        <title>Belnapia mucosa sp. nov. and Belnapia arida sp. nov., isolated from the Tabernas Desert (Almeria, Spain).</title>
        <authorList>
            <person name="Molina-Menor E."/>
            <person name="Vidal-Verdu A."/>
            <person name="Calonge A."/>
            <person name="Satari L."/>
            <person name="Pereto Magraner J."/>
            <person name="Porcar Miralles M."/>
        </authorList>
    </citation>
    <scope>NUCLEOTIDE SEQUENCE [LARGE SCALE GENOMIC DNA]</scope>
    <source>
        <strain evidence="1 2">T6</strain>
    </source>
</reference>
<accession>A0ABS1V6T0</accession>
<dbReference type="Proteomes" id="UP000606490">
    <property type="component" value="Unassembled WGS sequence"/>
</dbReference>
<proteinExistence type="predicted"/>
<dbReference type="RefSeq" id="WP_202827116.1">
    <property type="nucleotide sequence ID" value="NZ_JAEUXJ010000008.1"/>
</dbReference>
<evidence type="ECO:0000313" key="1">
    <source>
        <dbReference type="EMBL" id="MBL6457374.1"/>
    </source>
</evidence>
<organism evidence="1 2">
    <name type="scientific">Belnapia mucosa</name>
    <dbReference type="NCBI Taxonomy" id="2804532"/>
    <lineage>
        <taxon>Bacteria</taxon>
        <taxon>Pseudomonadati</taxon>
        <taxon>Pseudomonadota</taxon>
        <taxon>Alphaproteobacteria</taxon>
        <taxon>Acetobacterales</taxon>
        <taxon>Roseomonadaceae</taxon>
        <taxon>Belnapia</taxon>
    </lineage>
</organism>
<dbReference type="EMBL" id="JAEUXJ010000008">
    <property type="protein sequence ID" value="MBL6457374.1"/>
    <property type="molecule type" value="Genomic_DNA"/>
</dbReference>
<dbReference type="Gene3D" id="3.40.50.12370">
    <property type="match status" value="1"/>
</dbReference>
<gene>
    <name evidence="1" type="ORF">JMJ55_18730</name>
</gene>
<sequence length="246" mass="25882">MWSYKMLLVQAGWDASSDARLFLAADLADRFEATLIGLVADPLASANDLRSAERRFHAITSRAARHREWRAFVAPLVTALAREAGSADLLILGPVLDGQSGASESLAGQVGCPILLVPDRARVLDASHILVAWSDTPQARRAVTAALPLLRLAERVRILPLRNASPGDSGTGGELSDAVADLSRQGVRAEATWHEPVEGCASNQVTLAAQELGADLIVSGAGERLCPFGIDGSGAGQPHPCWLISG</sequence>
<comment type="caution">
    <text evidence="1">The sequence shown here is derived from an EMBL/GenBank/DDBJ whole genome shotgun (WGS) entry which is preliminary data.</text>
</comment>
<keyword evidence="2" id="KW-1185">Reference proteome</keyword>
<name>A0ABS1V6T0_9PROT</name>
<dbReference type="SUPFAM" id="SSF52402">
    <property type="entry name" value="Adenine nucleotide alpha hydrolases-like"/>
    <property type="match status" value="2"/>
</dbReference>
<protein>
    <submittedName>
        <fullName evidence="1">Universal stress protein</fullName>
    </submittedName>
</protein>